<evidence type="ECO:0000256" key="5">
    <source>
        <dbReference type="ARBA" id="ARBA00023077"/>
    </source>
</evidence>
<keyword evidence="3 8" id="KW-1134">Transmembrane beta strand</keyword>
<accession>A0ABQ2WKX8</accession>
<gene>
    <name evidence="13" type="primary">nicT</name>
    <name evidence="13" type="ORF">GCM10008111_17470</name>
</gene>
<evidence type="ECO:0000313" key="14">
    <source>
        <dbReference type="Proteomes" id="UP000634667"/>
    </source>
</evidence>
<keyword evidence="2 8" id="KW-0813">Transport</keyword>
<dbReference type="Gene3D" id="2.40.170.20">
    <property type="entry name" value="TonB-dependent receptor, beta-barrel domain"/>
    <property type="match status" value="1"/>
</dbReference>
<keyword evidence="13" id="KW-0675">Receptor</keyword>
<dbReference type="PROSITE" id="PS52016">
    <property type="entry name" value="TONB_DEPENDENT_REC_3"/>
    <property type="match status" value="1"/>
</dbReference>
<evidence type="ECO:0000259" key="11">
    <source>
        <dbReference type="Pfam" id="PF00593"/>
    </source>
</evidence>
<evidence type="ECO:0000256" key="1">
    <source>
        <dbReference type="ARBA" id="ARBA00004571"/>
    </source>
</evidence>
<evidence type="ECO:0000256" key="2">
    <source>
        <dbReference type="ARBA" id="ARBA00022448"/>
    </source>
</evidence>
<comment type="subcellular location">
    <subcellularLocation>
        <location evidence="1 8">Cell outer membrane</location>
        <topology evidence="1 8">Multi-pass membrane protein</topology>
    </subcellularLocation>
</comment>
<evidence type="ECO:0000259" key="12">
    <source>
        <dbReference type="Pfam" id="PF07715"/>
    </source>
</evidence>
<keyword evidence="10" id="KW-0732">Signal</keyword>
<dbReference type="InterPro" id="IPR000531">
    <property type="entry name" value="Beta-barrel_TonB"/>
</dbReference>
<dbReference type="EMBL" id="BMYR01000006">
    <property type="protein sequence ID" value="GGW61791.1"/>
    <property type="molecule type" value="Genomic_DNA"/>
</dbReference>
<comment type="similarity">
    <text evidence="8 9">Belongs to the TonB-dependent receptor family.</text>
</comment>
<dbReference type="InterPro" id="IPR037066">
    <property type="entry name" value="Plug_dom_sf"/>
</dbReference>
<proteinExistence type="inferred from homology"/>
<evidence type="ECO:0000256" key="6">
    <source>
        <dbReference type="ARBA" id="ARBA00023136"/>
    </source>
</evidence>
<organism evidence="13 14">
    <name type="scientific">Alishewanella tabrizica</name>
    <dbReference type="NCBI Taxonomy" id="671278"/>
    <lineage>
        <taxon>Bacteria</taxon>
        <taxon>Pseudomonadati</taxon>
        <taxon>Pseudomonadota</taxon>
        <taxon>Gammaproteobacteria</taxon>
        <taxon>Alteromonadales</taxon>
        <taxon>Alteromonadaceae</taxon>
        <taxon>Alishewanella</taxon>
    </lineage>
</organism>
<dbReference type="InterPro" id="IPR039426">
    <property type="entry name" value="TonB-dep_rcpt-like"/>
</dbReference>
<keyword evidence="6 8" id="KW-0472">Membrane</keyword>
<keyword evidence="7 8" id="KW-0998">Cell outer membrane</keyword>
<dbReference type="Pfam" id="PF07715">
    <property type="entry name" value="Plug"/>
    <property type="match status" value="1"/>
</dbReference>
<feature type="domain" description="TonB-dependent receptor plug" evidence="12">
    <location>
        <begin position="49"/>
        <end position="158"/>
    </location>
</feature>
<name>A0ABQ2WKX8_9ALTE</name>
<evidence type="ECO:0000313" key="13">
    <source>
        <dbReference type="EMBL" id="GGW61791.1"/>
    </source>
</evidence>
<comment type="caution">
    <text evidence="13">The sequence shown here is derived from an EMBL/GenBank/DDBJ whole genome shotgun (WGS) entry which is preliminary data.</text>
</comment>
<evidence type="ECO:0000256" key="9">
    <source>
        <dbReference type="RuleBase" id="RU003357"/>
    </source>
</evidence>
<feature type="signal peptide" evidence="10">
    <location>
        <begin position="1"/>
        <end position="23"/>
    </location>
</feature>
<evidence type="ECO:0000256" key="3">
    <source>
        <dbReference type="ARBA" id="ARBA00022452"/>
    </source>
</evidence>
<feature type="chain" id="PRO_5045826683" evidence="10">
    <location>
        <begin position="24"/>
        <end position="682"/>
    </location>
</feature>
<reference evidence="14" key="1">
    <citation type="journal article" date="2019" name="Int. J. Syst. Evol. Microbiol.">
        <title>The Global Catalogue of Microorganisms (GCM) 10K type strain sequencing project: providing services to taxonomists for standard genome sequencing and annotation.</title>
        <authorList>
            <consortium name="The Broad Institute Genomics Platform"/>
            <consortium name="The Broad Institute Genome Sequencing Center for Infectious Disease"/>
            <person name="Wu L."/>
            <person name="Ma J."/>
        </authorList>
    </citation>
    <scope>NUCLEOTIDE SEQUENCE [LARGE SCALE GENOMIC DNA]</scope>
    <source>
        <strain evidence="14">KCTC 23723</strain>
    </source>
</reference>
<evidence type="ECO:0000256" key="4">
    <source>
        <dbReference type="ARBA" id="ARBA00022692"/>
    </source>
</evidence>
<keyword evidence="14" id="KW-1185">Reference proteome</keyword>
<dbReference type="Gene3D" id="2.170.130.10">
    <property type="entry name" value="TonB-dependent receptor, plug domain"/>
    <property type="match status" value="1"/>
</dbReference>
<feature type="domain" description="TonB-dependent receptor-like beta-barrel" evidence="11">
    <location>
        <begin position="211"/>
        <end position="636"/>
    </location>
</feature>
<evidence type="ECO:0000256" key="10">
    <source>
        <dbReference type="SAM" id="SignalP"/>
    </source>
</evidence>
<dbReference type="Pfam" id="PF00593">
    <property type="entry name" value="TonB_dep_Rec_b-barrel"/>
    <property type="match status" value="1"/>
</dbReference>
<dbReference type="PANTHER" id="PTHR30069:SF36">
    <property type="entry name" value="BLL6948 PROTEIN"/>
    <property type="match status" value="1"/>
</dbReference>
<dbReference type="Proteomes" id="UP000634667">
    <property type="component" value="Unassembled WGS sequence"/>
</dbReference>
<dbReference type="InterPro" id="IPR036942">
    <property type="entry name" value="Beta-barrel_TonB_sf"/>
</dbReference>
<evidence type="ECO:0000256" key="7">
    <source>
        <dbReference type="ARBA" id="ARBA00023237"/>
    </source>
</evidence>
<keyword evidence="4 8" id="KW-0812">Transmembrane</keyword>
<dbReference type="InterPro" id="IPR012910">
    <property type="entry name" value="Plug_dom"/>
</dbReference>
<protein>
    <submittedName>
        <fullName evidence="13">TonB-dependent receptor</fullName>
    </submittedName>
</protein>
<dbReference type="RefSeq" id="WP_189482575.1">
    <property type="nucleotide sequence ID" value="NZ_BMYR01000006.1"/>
</dbReference>
<sequence length="682" mass="76285">MYKHSLLCLSVCSLVSFSHSLQADPLSSHAIENILIKGRQIDLLGHSSSASEGVIGNAEILDRPLLRTGEILEFIPGMVVTQHSGSGKSNQYFLRGFNLDHGTDFSNFVDGMPVNMRSHGHGQGYTDLNFIIPETISQIDYQKGTYHANSGDFSAAGTARFGLQNTTRNDISLTVGQNAYQRLLAKGSLKTPEGNLLLASELQGYDGPWQDISENTRKVNLLSRYSQRLENGQFALTVMAYDNSWNAADQVPQRAINAGVIDRLGSLDTTLGGESSRYSVSGSWLAETWQANAYVIRSELDLWSNFTYFLSDPVNGDQFEQTDSRLIYGGEVSRHWHQDIGGMAAEYLVGVQTRIDDIDEVGLYNTQARQRFNTVREDAVLQRSIALFNQNTFALTEQWLLHVGARYDVMRARVESNDAANSGKSSDGIFSLKGGLSYQMSANWQTYFNVGQGFHSNDARGTTATRVPQTDEAIEPVDFLVRSTGAELGMRYFDFTTFNASVALWHLDMDSELLYVGDAGTNEPSRASRRYGLEVAAYYWLNNRWSLDTELALTRSRFTEDAPDEGNYIDGSLPMVLSMGLIYKADDAWQTSLRLRHFGKRTLDSFNEQRSASSTVLNGNLKYTWSRWHISLDLLNILNSKASDIEYFYASRLNTEAAEGIEDRHVHPMEPRTLRISATYTF</sequence>
<dbReference type="PANTHER" id="PTHR30069">
    <property type="entry name" value="TONB-DEPENDENT OUTER MEMBRANE RECEPTOR"/>
    <property type="match status" value="1"/>
</dbReference>
<evidence type="ECO:0000256" key="8">
    <source>
        <dbReference type="PROSITE-ProRule" id="PRU01360"/>
    </source>
</evidence>
<keyword evidence="5 9" id="KW-0798">TonB box</keyword>
<dbReference type="SUPFAM" id="SSF56935">
    <property type="entry name" value="Porins"/>
    <property type="match status" value="1"/>
</dbReference>